<proteinExistence type="predicted"/>
<dbReference type="EMBL" id="MWZD01000012">
    <property type="protein sequence ID" value="PRI12400.1"/>
    <property type="molecule type" value="Genomic_DNA"/>
</dbReference>
<dbReference type="OrthoDB" id="9910999at2"/>
<protein>
    <submittedName>
        <fullName evidence="1">Uncharacterized protein</fullName>
    </submittedName>
</protein>
<comment type="caution">
    <text evidence="1">The sequence shown here is derived from an EMBL/GenBank/DDBJ whole genome shotgun (WGS) entry which is preliminary data.</text>
</comment>
<dbReference type="AlphaFoldDB" id="A0A2S9QS33"/>
<reference evidence="1 2" key="1">
    <citation type="journal article" date="2017" name="New Microbes New Infect">
        <title>Genome sequence of 'Leucobacter massiliensis' sp. nov. isolated from human pharynx after travel to the 2014 Hajj.</title>
        <authorList>
            <person name="Leangapichart T."/>
            <person name="Gautret P."/>
            <person name="Nguyen T.T."/>
            <person name="Armstrong N."/>
            <person name="Rolain J.M."/>
        </authorList>
    </citation>
    <scope>NUCLEOTIDE SEQUENCE [LARGE SCALE GENOMIC DNA]</scope>
    <source>
        <strain evidence="1 2">122RC15</strain>
    </source>
</reference>
<evidence type="ECO:0000313" key="1">
    <source>
        <dbReference type="EMBL" id="PRI12400.1"/>
    </source>
</evidence>
<accession>A0A2S9QS33</accession>
<keyword evidence="2" id="KW-1185">Reference proteome</keyword>
<name>A0A2S9QS33_9MICO</name>
<dbReference type="Proteomes" id="UP000238650">
    <property type="component" value="Unassembled WGS sequence"/>
</dbReference>
<dbReference type="RefSeq" id="WP_105804104.1">
    <property type="nucleotide sequence ID" value="NZ_MWZD01000012.1"/>
</dbReference>
<sequence length="68" mass="7764">MNAIPNRAQDGVWIVVSDYENESRIVALCNSAEEADDFCEQHKDTLEDLAFTFFPFGYRFGGGSRRQQ</sequence>
<evidence type="ECO:0000313" key="2">
    <source>
        <dbReference type="Proteomes" id="UP000238650"/>
    </source>
</evidence>
<organism evidence="1 2">
    <name type="scientific">Leucobacter massiliensis</name>
    <dbReference type="NCBI Taxonomy" id="1686285"/>
    <lineage>
        <taxon>Bacteria</taxon>
        <taxon>Bacillati</taxon>
        <taxon>Actinomycetota</taxon>
        <taxon>Actinomycetes</taxon>
        <taxon>Micrococcales</taxon>
        <taxon>Microbacteriaceae</taxon>
        <taxon>Leucobacter</taxon>
    </lineage>
</organism>
<gene>
    <name evidence="1" type="ORF">B4915_01645</name>
</gene>